<evidence type="ECO:0000256" key="6">
    <source>
        <dbReference type="ARBA" id="ARBA00022454"/>
    </source>
</evidence>
<keyword evidence="9" id="KW-0399">Innate immunity</keyword>
<dbReference type="GO" id="GO:0005634">
    <property type="term" value="C:nucleus"/>
    <property type="evidence" value="ECO:0007669"/>
    <property type="project" value="UniProtKB-SubCell"/>
</dbReference>
<dbReference type="GO" id="GO:0005576">
    <property type="term" value="C:extracellular region"/>
    <property type="evidence" value="ECO:0007669"/>
    <property type="project" value="UniProtKB-SubCell"/>
</dbReference>
<dbReference type="PRINTS" id="PR00886">
    <property type="entry name" value="HIGHMOBLTY12"/>
</dbReference>
<keyword evidence="10" id="KW-0677">Repeat</keyword>
<evidence type="ECO:0000256" key="13">
    <source>
        <dbReference type="ARBA" id="ARBA00023097"/>
    </source>
</evidence>
<dbReference type="InterPro" id="IPR016024">
    <property type="entry name" value="ARM-type_fold"/>
</dbReference>
<dbReference type="Gene3D" id="1.10.30.10">
    <property type="entry name" value="High mobility group box domain"/>
    <property type="match status" value="2"/>
</dbReference>
<reference evidence="25" key="1">
    <citation type="submission" date="2025-08" db="UniProtKB">
        <authorList>
            <consortium name="Ensembl"/>
        </authorList>
    </citation>
    <scope>IDENTIFICATION</scope>
</reference>
<dbReference type="Pfam" id="PF00505">
    <property type="entry name" value="HMG_box"/>
    <property type="match status" value="1"/>
</dbReference>
<dbReference type="STRING" id="94237.ENSMMOP00000018326"/>
<dbReference type="FunFam" id="1.10.30.10:FF:000018">
    <property type="entry name" value="High mobility group protein B2"/>
    <property type="match status" value="1"/>
</dbReference>
<feature type="DNA-binding region" description="HMG box" evidence="22">
    <location>
        <begin position="95"/>
        <end position="157"/>
    </location>
</feature>
<feature type="domain" description="HMG box" evidence="24">
    <location>
        <begin position="95"/>
        <end position="157"/>
    </location>
</feature>
<dbReference type="GO" id="GO:0006357">
    <property type="term" value="P:regulation of transcription by RNA polymerase II"/>
    <property type="evidence" value="ECO:0007669"/>
    <property type="project" value="TreeGrafter"/>
</dbReference>
<dbReference type="PROSITE" id="PS50118">
    <property type="entry name" value="HMG_BOX_2"/>
    <property type="match status" value="2"/>
</dbReference>
<evidence type="ECO:0000256" key="8">
    <source>
        <dbReference type="ARBA" id="ARBA00022525"/>
    </source>
</evidence>
<evidence type="ECO:0000256" key="7">
    <source>
        <dbReference type="ARBA" id="ARBA00022490"/>
    </source>
</evidence>
<keyword evidence="26" id="KW-1185">Reference proteome</keyword>
<comment type="similarity">
    <text evidence="5">Belongs to the HMGB family.</text>
</comment>
<dbReference type="SUPFAM" id="SSF47095">
    <property type="entry name" value="HMG-box"/>
    <property type="match status" value="2"/>
</dbReference>
<evidence type="ECO:0000256" key="16">
    <source>
        <dbReference type="ARBA" id="ARBA00023163"/>
    </source>
</evidence>
<evidence type="ECO:0000256" key="10">
    <source>
        <dbReference type="ARBA" id="ARBA00022737"/>
    </source>
</evidence>
<dbReference type="SMART" id="SM00398">
    <property type="entry name" value="HMG"/>
    <property type="match status" value="2"/>
</dbReference>
<keyword evidence="7" id="KW-0963">Cytoplasm</keyword>
<evidence type="ECO:0000256" key="19">
    <source>
        <dbReference type="ARBA" id="ARBA00023242"/>
    </source>
</evidence>
<comment type="subcellular location">
    <subcellularLocation>
        <location evidence="2">Chromosome</location>
    </subcellularLocation>
    <subcellularLocation>
        <location evidence="3">Cytoplasm</location>
    </subcellularLocation>
    <subcellularLocation>
        <location evidence="1">Nucleus</location>
    </subcellularLocation>
    <subcellularLocation>
        <location evidence="4">Secreted</location>
    </subcellularLocation>
</comment>
<keyword evidence="14 22" id="KW-0238">DNA-binding</keyword>
<dbReference type="GO" id="GO:0003677">
    <property type="term" value="F:DNA binding"/>
    <property type="evidence" value="ECO:0007669"/>
    <property type="project" value="UniProtKB-UniRule"/>
</dbReference>
<keyword evidence="16" id="KW-0804">Transcription</keyword>
<keyword evidence="18" id="KW-0395">Inflammatory response</keyword>
<evidence type="ECO:0000256" key="11">
    <source>
        <dbReference type="ARBA" id="ARBA00022859"/>
    </source>
</evidence>
<evidence type="ECO:0000256" key="20">
    <source>
        <dbReference type="ARBA" id="ARBA00040400"/>
    </source>
</evidence>
<sequence>MKGDPKKPRGKMTSYAFFVTTCREEHKKKHPGTSVNFTEFSKKCSERWKSMSSKEKTKFEDLAKNDKIRYEQEMKSYVPPKGAKSKKKKKDPNAPKRPPSAFFVFCSDHRPKIKEDNPGISIGDIAKKLGEMWATQTTKDKAPYAAKAAKLKEKYEKVSHLSPSLFVLCQVMASHSLSDAWLTFPFVLQDVAAYRAKGGSGKTDAGKKSGPGRPAAKKAEPEDDDDDDDEDDEDEEEDEDDDEDDD</sequence>
<evidence type="ECO:0000259" key="24">
    <source>
        <dbReference type="PROSITE" id="PS50118"/>
    </source>
</evidence>
<evidence type="ECO:0000256" key="4">
    <source>
        <dbReference type="ARBA" id="ARBA00004613"/>
    </source>
</evidence>
<dbReference type="InterPro" id="IPR009071">
    <property type="entry name" value="HMG_box_dom"/>
</dbReference>
<dbReference type="GO" id="GO:0006310">
    <property type="term" value="P:DNA recombination"/>
    <property type="evidence" value="ECO:0007669"/>
    <property type="project" value="UniProtKB-KW"/>
</dbReference>
<feature type="region of interest" description="Disordered" evidence="23">
    <location>
        <begin position="70"/>
        <end position="99"/>
    </location>
</feature>
<proteinExistence type="inferred from homology"/>
<evidence type="ECO:0000256" key="5">
    <source>
        <dbReference type="ARBA" id="ARBA00008774"/>
    </source>
</evidence>
<feature type="compositionally biased region" description="Acidic residues" evidence="23">
    <location>
        <begin position="221"/>
        <end position="246"/>
    </location>
</feature>
<evidence type="ECO:0000256" key="18">
    <source>
        <dbReference type="ARBA" id="ARBA00023198"/>
    </source>
</evidence>
<dbReference type="GO" id="GO:0006954">
    <property type="term" value="P:inflammatory response"/>
    <property type="evidence" value="ECO:0007669"/>
    <property type="project" value="UniProtKB-KW"/>
</dbReference>
<evidence type="ECO:0000256" key="2">
    <source>
        <dbReference type="ARBA" id="ARBA00004286"/>
    </source>
</evidence>
<dbReference type="FunFam" id="1.10.30.10:FF:000006">
    <property type="entry name" value="High mobility group protein B1"/>
    <property type="match status" value="1"/>
</dbReference>
<dbReference type="InterPro" id="IPR036910">
    <property type="entry name" value="HMG_box_dom_sf"/>
</dbReference>
<keyword evidence="17" id="KW-0233">DNA recombination</keyword>
<dbReference type="Pfam" id="PF09011">
    <property type="entry name" value="HMG_box_2"/>
    <property type="match status" value="1"/>
</dbReference>
<protein>
    <recommendedName>
        <fullName evidence="20">High mobility group protein B2</fullName>
    </recommendedName>
    <alternativeName>
        <fullName evidence="21">High mobility group protein 2</fullName>
    </alternativeName>
</protein>
<keyword evidence="11" id="KW-0391">Immunity</keyword>
<keyword evidence="13" id="KW-0558">Oxidation</keyword>
<feature type="DNA-binding region" description="HMG box" evidence="22">
    <location>
        <begin position="8"/>
        <end position="78"/>
    </location>
</feature>
<dbReference type="PANTHER" id="PTHR48112">
    <property type="entry name" value="HIGH MOBILITY GROUP PROTEIN DSP1"/>
    <property type="match status" value="1"/>
</dbReference>
<dbReference type="GO" id="GO:0005737">
    <property type="term" value="C:cytoplasm"/>
    <property type="evidence" value="ECO:0007669"/>
    <property type="project" value="UniProtKB-SubCell"/>
</dbReference>
<evidence type="ECO:0000256" key="15">
    <source>
        <dbReference type="ARBA" id="ARBA00023157"/>
    </source>
</evidence>
<keyword evidence="8" id="KW-0964">Secreted</keyword>
<evidence type="ECO:0000256" key="3">
    <source>
        <dbReference type="ARBA" id="ARBA00004496"/>
    </source>
</evidence>
<keyword evidence="6" id="KW-0158">Chromosome</keyword>
<evidence type="ECO:0000256" key="17">
    <source>
        <dbReference type="ARBA" id="ARBA00023172"/>
    </source>
</evidence>
<dbReference type="CDD" id="cd21978">
    <property type="entry name" value="HMG-box_HMGB_rpt1"/>
    <property type="match status" value="1"/>
</dbReference>
<name>A0A3Q3WKV2_MOLML</name>
<feature type="domain" description="HMG box" evidence="24">
    <location>
        <begin position="8"/>
        <end position="78"/>
    </location>
</feature>
<feature type="region of interest" description="Disordered" evidence="23">
    <location>
        <begin position="197"/>
        <end position="246"/>
    </location>
</feature>
<evidence type="ECO:0000256" key="14">
    <source>
        <dbReference type="ARBA" id="ARBA00023125"/>
    </source>
</evidence>
<evidence type="ECO:0000256" key="12">
    <source>
        <dbReference type="ARBA" id="ARBA00023015"/>
    </source>
</evidence>
<keyword evidence="15" id="KW-1015">Disulfide bond</keyword>
<dbReference type="PANTHER" id="PTHR48112:SF3">
    <property type="entry name" value="HIGH MOBILITY GROUP PROTEIN B2"/>
    <property type="match status" value="1"/>
</dbReference>
<dbReference type="OMA" id="EHSEAQQ"/>
<reference evidence="25" key="2">
    <citation type="submission" date="2025-09" db="UniProtKB">
        <authorList>
            <consortium name="Ensembl"/>
        </authorList>
    </citation>
    <scope>IDENTIFICATION</scope>
</reference>
<keyword evidence="19 22" id="KW-0539">Nucleus</keyword>
<evidence type="ECO:0000256" key="21">
    <source>
        <dbReference type="ARBA" id="ARBA00041514"/>
    </source>
</evidence>
<dbReference type="Ensembl" id="ENSMMOT00000018624.1">
    <property type="protein sequence ID" value="ENSMMOP00000018326.1"/>
    <property type="gene ID" value="ENSMMOG00000013873.1"/>
</dbReference>
<evidence type="ECO:0000256" key="9">
    <source>
        <dbReference type="ARBA" id="ARBA00022588"/>
    </source>
</evidence>
<evidence type="ECO:0000313" key="26">
    <source>
        <dbReference type="Proteomes" id="UP000261620"/>
    </source>
</evidence>
<dbReference type="AlphaFoldDB" id="A0A3Q3WKV2"/>
<accession>A0A3Q3WKV2</accession>
<dbReference type="Proteomes" id="UP000261620">
    <property type="component" value="Unplaced"/>
</dbReference>
<evidence type="ECO:0000256" key="23">
    <source>
        <dbReference type="SAM" id="MobiDB-lite"/>
    </source>
</evidence>
<organism evidence="25 26">
    <name type="scientific">Mola mola</name>
    <name type="common">Ocean sunfish</name>
    <name type="synonym">Tetraodon mola</name>
    <dbReference type="NCBI Taxonomy" id="94237"/>
    <lineage>
        <taxon>Eukaryota</taxon>
        <taxon>Metazoa</taxon>
        <taxon>Chordata</taxon>
        <taxon>Craniata</taxon>
        <taxon>Vertebrata</taxon>
        <taxon>Euteleostomi</taxon>
        <taxon>Actinopterygii</taxon>
        <taxon>Neopterygii</taxon>
        <taxon>Teleostei</taxon>
        <taxon>Neoteleostei</taxon>
        <taxon>Acanthomorphata</taxon>
        <taxon>Eupercaria</taxon>
        <taxon>Tetraodontiformes</taxon>
        <taxon>Molidae</taxon>
        <taxon>Mola</taxon>
    </lineage>
</organism>
<keyword evidence="12" id="KW-0805">Transcription regulation</keyword>
<evidence type="ECO:0000256" key="22">
    <source>
        <dbReference type="PROSITE-ProRule" id="PRU00267"/>
    </source>
</evidence>
<dbReference type="InterPro" id="IPR050342">
    <property type="entry name" value="HMGB"/>
</dbReference>
<evidence type="ECO:0000313" key="25">
    <source>
        <dbReference type="Ensembl" id="ENSMMOP00000018326.1"/>
    </source>
</evidence>
<dbReference type="SUPFAM" id="SSF48371">
    <property type="entry name" value="ARM repeat"/>
    <property type="match status" value="1"/>
</dbReference>
<dbReference type="GO" id="GO:0005694">
    <property type="term" value="C:chromosome"/>
    <property type="evidence" value="ECO:0007669"/>
    <property type="project" value="UniProtKB-SubCell"/>
</dbReference>
<dbReference type="GO" id="GO:0045087">
    <property type="term" value="P:innate immune response"/>
    <property type="evidence" value="ECO:0007669"/>
    <property type="project" value="UniProtKB-KW"/>
</dbReference>
<evidence type="ECO:0000256" key="1">
    <source>
        <dbReference type="ARBA" id="ARBA00004123"/>
    </source>
</evidence>